<feature type="domain" description="HMA" evidence="19">
    <location>
        <begin position="16"/>
        <end position="80"/>
    </location>
</feature>
<dbReference type="PANTHER" id="PTHR43520:SF8">
    <property type="entry name" value="P-TYPE CU(+) TRANSPORTER"/>
    <property type="match status" value="1"/>
</dbReference>
<dbReference type="PRINTS" id="PR00120">
    <property type="entry name" value="HATPASE"/>
</dbReference>
<accession>A0A3D9LEW4</accession>
<evidence type="ECO:0000256" key="10">
    <source>
        <dbReference type="ARBA" id="ARBA00022840"/>
    </source>
</evidence>
<dbReference type="InterPro" id="IPR008250">
    <property type="entry name" value="ATPase_P-typ_transduc_dom_A_sf"/>
</dbReference>
<evidence type="ECO:0000256" key="9">
    <source>
        <dbReference type="ARBA" id="ARBA00022796"/>
    </source>
</evidence>
<dbReference type="InterPro" id="IPR036412">
    <property type="entry name" value="HAD-like_sf"/>
</dbReference>
<dbReference type="InterPro" id="IPR006121">
    <property type="entry name" value="HMA_dom"/>
</dbReference>
<dbReference type="Proteomes" id="UP000256727">
    <property type="component" value="Unassembled WGS sequence"/>
</dbReference>
<evidence type="ECO:0000256" key="18">
    <source>
        <dbReference type="SAM" id="MobiDB-lite"/>
    </source>
</evidence>
<keyword evidence="4" id="KW-0813">Transport</keyword>
<keyword evidence="11" id="KW-1278">Translocase</keyword>
<keyword evidence="7 17" id="KW-0479">Metal-binding</keyword>
<feature type="compositionally biased region" description="Basic and acidic residues" evidence="18">
    <location>
        <begin position="113"/>
        <end position="155"/>
    </location>
</feature>
<evidence type="ECO:0000256" key="7">
    <source>
        <dbReference type="ARBA" id="ARBA00022723"/>
    </source>
</evidence>
<comment type="similarity">
    <text evidence="2 17">Belongs to the cation transport ATPase (P-type) (TC 3.A.3) family. Type IB subfamily.</text>
</comment>
<comment type="caution">
    <text evidence="20">The sequence shown here is derived from an EMBL/GenBank/DDBJ whole genome shotgun (WGS) entry which is preliminary data.</text>
</comment>
<dbReference type="InterPro" id="IPR018303">
    <property type="entry name" value="ATPase_P-typ_P_site"/>
</dbReference>
<keyword evidence="12 17" id="KW-1133">Transmembrane helix</keyword>
<keyword evidence="9" id="KW-0187">Copper transport</keyword>
<keyword evidence="13" id="KW-0186">Copper</keyword>
<dbReference type="NCBIfam" id="TIGR01494">
    <property type="entry name" value="ATPase_P-type"/>
    <property type="match status" value="2"/>
</dbReference>
<sequence>MSETVKSAAAEDSGTRRVDLDITGMTCASCVGRVERKLGKLEGVTATVNLPLEAAAVTVPTSVTDEEIIAAVDRAGYSASIRRAPSDTGTSTASATVTRSGHPELGDGEESSDGDHGKHDNHPDHDGHGHQGEHDVQGTHSNHGPDGHEGHENHLNHGPSGDVVKPRLIGAAVLTLPLFLISMVPALQFPHWGWVALALATPVTFWAAWPFHTAAFKAARHGSSTMDTLVSIGVLAAWGFSTAELLLEPDMTAHAGAAMGGGGMASMADHQLYFETAGVVTTFLLLGRWLEARAKKRAGHALKSLLDLGAKTATVLRDGVEVTVPAAQLVPGDEFVVRPGEKVATDGYVVSGHSAVDTSLITGESVPEEVGPEDTVTGATVNTSGRLLVRATRTGSDTTLAQMGRLVSDAQTGKAPIARLADRISAVFVPIVLVIAVITFALWLLFSGDLHAAFRAAVAVLVIACPCALGLATPVGLLAGTGRASQLGILIRGPEVLEDTRTVDTIVLDKTGTVTAGDLAVTAVTPLNGHDADQVLRLAGAVESHSEHPIAAAITTAARDAAASSEASDYSDSADFSGSTVPEVTGFESAAGGGVRGTVAFPRNHRDDSGVAVAIGRQSPQQLPTQTLGEPGPADFRTHTVAAGRSSYIATQLSSGSLTADEQQQLADAEAAGATAIWVSVDGQVAGIISLQDTIKESSAPAIAEFKRLGLRPILLTGDNAEVAAQVAAAVGISAQDVFAGVRPEDKVAKVIELQEAGRVVAMVGDGVNDAPALAQADLGIAMGSGTDVAREAADITVMGSSLGQVVQSVQLSRKTLGIIKSNLFWAFAYNTLGIPVAALGLLNPMLAGAAMAASSVLVVANSLRLTRFGR</sequence>
<dbReference type="GO" id="GO:0055070">
    <property type="term" value="P:copper ion homeostasis"/>
    <property type="evidence" value="ECO:0007669"/>
    <property type="project" value="TreeGrafter"/>
</dbReference>
<keyword evidence="10 17" id="KW-0067">ATP-binding</keyword>
<evidence type="ECO:0000313" key="20">
    <source>
        <dbReference type="EMBL" id="REE04390.1"/>
    </source>
</evidence>
<dbReference type="CDD" id="cd00371">
    <property type="entry name" value="HMA"/>
    <property type="match status" value="1"/>
</dbReference>
<dbReference type="Pfam" id="PF00702">
    <property type="entry name" value="Hydrolase"/>
    <property type="match status" value="1"/>
</dbReference>
<feature type="transmembrane region" description="Helical" evidence="17">
    <location>
        <begin position="168"/>
        <end position="187"/>
    </location>
</feature>
<dbReference type="FunFam" id="2.70.150.10:FF:000020">
    <property type="entry name" value="Copper-exporting P-type ATPase A"/>
    <property type="match status" value="1"/>
</dbReference>
<dbReference type="GO" id="GO:0005524">
    <property type="term" value="F:ATP binding"/>
    <property type="evidence" value="ECO:0007669"/>
    <property type="project" value="UniProtKB-UniRule"/>
</dbReference>
<feature type="transmembrane region" description="Helical" evidence="17">
    <location>
        <begin position="824"/>
        <end position="843"/>
    </location>
</feature>
<dbReference type="GO" id="GO:0043682">
    <property type="term" value="F:P-type divalent copper transporter activity"/>
    <property type="evidence" value="ECO:0007669"/>
    <property type="project" value="TreeGrafter"/>
</dbReference>
<dbReference type="GO" id="GO:0140581">
    <property type="term" value="F:P-type monovalent copper transporter activity"/>
    <property type="evidence" value="ECO:0007669"/>
    <property type="project" value="UniProtKB-EC"/>
</dbReference>
<dbReference type="Pfam" id="PF00403">
    <property type="entry name" value="HMA"/>
    <property type="match status" value="1"/>
</dbReference>
<keyword evidence="14" id="KW-0406">Ion transport</keyword>
<feature type="transmembrane region" description="Helical" evidence="17">
    <location>
        <begin position="272"/>
        <end position="290"/>
    </location>
</feature>
<dbReference type="InterPro" id="IPR001757">
    <property type="entry name" value="P_typ_ATPase"/>
</dbReference>
<dbReference type="FunFam" id="3.30.70.100:FF:000005">
    <property type="entry name" value="Copper-exporting P-type ATPase A"/>
    <property type="match status" value="1"/>
</dbReference>
<dbReference type="OrthoDB" id="7059309at2"/>
<keyword evidence="15 17" id="KW-0472">Membrane</keyword>
<dbReference type="InterPro" id="IPR059000">
    <property type="entry name" value="ATPase_P-type_domA"/>
</dbReference>
<evidence type="ECO:0000313" key="21">
    <source>
        <dbReference type="Proteomes" id="UP000256727"/>
    </source>
</evidence>
<dbReference type="GO" id="GO:0016887">
    <property type="term" value="F:ATP hydrolysis activity"/>
    <property type="evidence" value="ECO:0007669"/>
    <property type="project" value="InterPro"/>
</dbReference>
<feature type="region of interest" description="Disordered" evidence="18">
    <location>
        <begin position="82"/>
        <end position="161"/>
    </location>
</feature>
<evidence type="ECO:0000256" key="14">
    <source>
        <dbReference type="ARBA" id="ARBA00023065"/>
    </source>
</evidence>
<evidence type="ECO:0000256" key="16">
    <source>
        <dbReference type="ARBA" id="ARBA00049289"/>
    </source>
</evidence>
<dbReference type="Gene3D" id="3.40.50.1000">
    <property type="entry name" value="HAD superfamily/HAD-like"/>
    <property type="match status" value="1"/>
</dbReference>
<dbReference type="PROSITE" id="PS00154">
    <property type="entry name" value="ATPASE_E1_E2"/>
    <property type="match status" value="1"/>
</dbReference>
<evidence type="ECO:0000256" key="6">
    <source>
        <dbReference type="ARBA" id="ARBA00022692"/>
    </source>
</evidence>
<dbReference type="PROSITE" id="PS01047">
    <property type="entry name" value="HMA_1"/>
    <property type="match status" value="1"/>
</dbReference>
<evidence type="ECO:0000256" key="17">
    <source>
        <dbReference type="RuleBase" id="RU362081"/>
    </source>
</evidence>
<dbReference type="PROSITE" id="PS01229">
    <property type="entry name" value="COF_2"/>
    <property type="match status" value="1"/>
</dbReference>
<evidence type="ECO:0000256" key="8">
    <source>
        <dbReference type="ARBA" id="ARBA00022741"/>
    </source>
</evidence>
<name>A0A3D9LEW4_9MICC</name>
<feature type="transmembrane region" description="Helical" evidence="17">
    <location>
        <begin position="424"/>
        <end position="446"/>
    </location>
</feature>
<dbReference type="Gene3D" id="3.30.70.100">
    <property type="match status" value="1"/>
</dbReference>
<dbReference type="PANTHER" id="PTHR43520">
    <property type="entry name" value="ATP7, ISOFORM B"/>
    <property type="match status" value="1"/>
</dbReference>
<feature type="transmembrane region" description="Helical" evidence="17">
    <location>
        <begin position="452"/>
        <end position="479"/>
    </location>
</feature>
<evidence type="ECO:0000256" key="1">
    <source>
        <dbReference type="ARBA" id="ARBA00004651"/>
    </source>
</evidence>
<evidence type="ECO:0000256" key="2">
    <source>
        <dbReference type="ARBA" id="ARBA00006024"/>
    </source>
</evidence>
<dbReference type="SFLD" id="SFLDS00003">
    <property type="entry name" value="Haloacid_Dehalogenase"/>
    <property type="match status" value="1"/>
</dbReference>
<evidence type="ECO:0000256" key="5">
    <source>
        <dbReference type="ARBA" id="ARBA00022475"/>
    </source>
</evidence>
<dbReference type="CDD" id="cd02094">
    <property type="entry name" value="P-type_ATPase_Cu-like"/>
    <property type="match status" value="1"/>
</dbReference>
<dbReference type="InterPro" id="IPR023214">
    <property type="entry name" value="HAD_sf"/>
</dbReference>
<reference evidence="20 21" key="1">
    <citation type="submission" date="2018-07" db="EMBL/GenBank/DDBJ databases">
        <title>Sequencing the genomes of 1000 actinobacteria strains.</title>
        <authorList>
            <person name="Klenk H.-P."/>
        </authorList>
    </citation>
    <scope>NUCLEOTIDE SEQUENCE [LARGE SCALE GENOMIC DNA]</scope>
    <source>
        <strain evidence="20 21">DSM 14442</strain>
    </source>
</reference>
<dbReference type="Gene3D" id="2.70.150.10">
    <property type="entry name" value="Calcium-transporting ATPase, cytoplasmic transduction domain A"/>
    <property type="match status" value="1"/>
</dbReference>
<evidence type="ECO:0000256" key="12">
    <source>
        <dbReference type="ARBA" id="ARBA00022989"/>
    </source>
</evidence>
<evidence type="ECO:0000256" key="13">
    <source>
        <dbReference type="ARBA" id="ARBA00023008"/>
    </source>
</evidence>
<feature type="transmembrane region" description="Helical" evidence="17">
    <location>
        <begin position="228"/>
        <end position="247"/>
    </location>
</feature>
<dbReference type="SUPFAM" id="SSF56784">
    <property type="entry name" value="HAD-like"/>
    <property type="match status" value="1"/>
</dbReference>
<feature type="transmembrane region" description="Helical" evidence="17">
    <location>
        <begin position="193"/>
        <end position="216"/>
    </location>
</feature>
<dbReference type="NCBIfam" id="TIGR01525">
    <property type="entry name" value="ATPase-IB_hvy"/>
    <property type="match status" value="1"/>
</dbReference>
<dbReference type="PRINTS" id="PR00119">
    <property type="entry name" value="CATATPASE"/>
</dbReference>
<evidence type="ECO:0000259" key="19">
    <source>
        <dbReference type="PROSITE" id="PS50846"/>
    </source>
</evidence>
<protein>
    <recommendedName>
        <fullName evidence="3">P-type Cu(+) transporter</fullName>
        <ecNumber evidence="3">7.2.2.8</ecNumber>
    </recommendedName>
</protein>
<keyword evidence="5 17" id="KW-1003">Cell membrane</keyword>
<feature type="transmembrane region" description="Helical" evidence="17">
    <location>
        <begin position="849"/>
        <end position="867"/>
    </location>
</feature>
<dbReference type="SUPFAM" id="SSF55008">
    <property type="entry name" value="HMA, heavy metal-associated domain"/>
    <property type="match status" value="1"/>
</dbReference>
<comment type="subcellular location">
    <subcellularLocation>
        <location evidence="1">Cell membrane</location>
        <topology evidence="1">Multi-pass membrane protein</topology>
    </subcellularLocation>
</comment>
<dbReference type="SFLD" id="SFLDG00002">
    <property type="entry name" value="C1.7:_P-type_atpase_like"/>
    <property type="match status" value="1"/>
</dbReference>
<dbReference type="PROSITE" id="PS50846">
    <property type="entry name" value="HMA_2"/>
    <property type="match status" value="1"/>
</dbReference>
<dbReference type="SUPFAM" id="SSF81653">
    <property type="entry name" value="Calcium ATPase, transduction domain A"/>
    <property type="match status" value="1"/>
</dbReference>
<dbReference type="InterPro" id="IPR044492">
    <property type="entry name" value="P_typ_ATPase_HD_dom"/>
</dbReference>
<keyword evidence="21" id="KW-1185">Reference proteome</keyword>
<organism evidence="20 21">
    <name type="scientific">Citricoccus muralis</name>
    <dbReference type="NCBI Taxonomy" id="169134"/>
    <lineage>
        <taxon>Bacteria</taxon>
        <taxon>Bacillati</taxon>
        <taxon>Actinomycetota</taxon>
        <taxon>Actinomycetes</taxon>
        <taxon>Micrococcales</taxon>
        <taxon>Micrococcaceae</taxon>
        <taxon>Citricoccus</taxon>
    </lineage>
</organism>
<dbReference type="InterPro" id="IPR023298">
    <property type="entry name" value="ATPase_P-typ_TM_dom_sf"/>
</dbReference>
<dbReference type="InterPro" id="IPR017969">
    <property type="entry name" value="Heavy-metal-associated_CS"/>
</dbReference>
<evidence type="ECO:0000256" key="15">
    <source>
        <dbReference type="ARBA" id="ARBA00023136"/>
    </source>
</evidence>
<dbReference type="EC" id="7.2.2.8" evidence="3"/>
<comment type="catalytic activity">
    <reaction evidence="16">
        <text>Cu(+)(in) + ATP + H2O = Cu(+)(out) + ADP + phosphate + H(+)</text>
        <dbReference type="Rhea" id="RHEA:25792"/>
        <dbReference type="ChEBI" id="CHEBI:15377"/>
        <dbReference type="ChEBI" id="CHEBI:15378"/>
        <dbReference type="ChEBI" id="CHEBI:30616"/>
        <dbReference type="ChEBI" id="CHEBI:43474"/>
        <dbReference type="ChEBI" id="CHEBI:49552"/>
        <dbReference type="ChEBI" id="CHEBI:456216"/>
        <dbReference type="EC" id="7.2.2.8"/>
    </reaction>
</comment>
<evidence type="ECO:0000256" key="3">
    <source>
        <dbReference type="ARBA" id="ARBA00012517"/>
    </source>
</evidence>
<dbReference type="InterPro" id="IPR036163">
    <property type="entry name" value="HMA_dom_sf"/>
</dbReference>
<gene>
    <name evidence="20" type="ORF">C8E99_2225</name>
</gene>
<dbReference type="Gene3D" id="3.40.1110.10">
    <property type="entry name" value="Calcium-transporting ATPase, cytoplasmic domain N"/>
    <property type="match status" value="1"/>
</dbReference>
<evidence type="ECO:0000256" key="4">
    <source>
        <dbReference type="ARBA" id="ARBA00022448"/>
    </source>
</evidence>
<dbReference type="Pfam" id="PF00122">
    <property type="entry name" value="E1-E2_ATPase"/>
    <property type="match status" value="1"/>
</dbReference>
<dbReference type="EMBL" id="QREH01000001">
    <property type="protein sequence ID" value="REE04390.1"/>
    <property type="molecule type" value="Genomic_DNA"/>
</dbReference>
<feature type="compositionally biased region" description="Polar residues" evidence="18">
    <location>
        <begin position="87"/>
        <end position="99"/>
    </location>
</feature>
<dbReference type="InterPro" id="IPR027256">
    <property type="entry name" value="P-typ_ATPase_IB"/>
</dbReference>
<dbReference type="GO" id="GO:0005886">
    <property type="term" value="C:plasma membrane"/>
    <property type="evidence" value="ECO:0007669"/>
    <property type="project" value="UniProtKB-SubCell"/>
</dbReference>
<keyword evidence="6 17" id="KW-0812">Transmembrane</keyword>
<dbReference type="SFLD" id="SFLDF00027">
    <property type="entry name" value="p-type_atpase"/>
    <property type="match status" value="1"/>
</dbReference>
<keyword evidence="8 17" id="KW-0547">Nucleotide-binding</keyword>
<dbReference type="RefSeq" id="WP_115932333.1">
    <property type="nucleotide sequence ID" value="NZ_QREH01000001.1"/>
</dbReference>
<dbReference type="AlphaFoldDB" id="A0A3D9LEW4"/>
<dbReference type="SUPFAM" id="SSF81665">
    <property type="entry name" value="Calcium ATPase, transmembrane domain M"/>
    <property type="match status" value="1"/>
</dbReference>
<dbReference type="GO" id="GO:0005507">
    <property type="term" value="F:copper ion binding"/>
    <property type="evidence" value="ECO:0007669"/>
    <property type="project" value="TreeGrafter"/>
</dbReference>
<evidence type="ECO:0000256" key="11">
    <source>
        <dbReference type="ARBA" id="ARBA00022967"/>
    </source>
</evidence>
<dbReference type="InterPro" id="IPR023299">
    <property type="entry name" value="ATPase_P-typ_cyto_dom_N"/>
</dbReference>
<proteinExistence type="inferred from homology"/>